<dbReference type="PANTHER" id="PTHR23226">
    <property type="entry name" value="ZINC FINGER AND SCAN DOMAIN-CONTAINING"/>
    <property type="match status" value="1"/>
</dbReference>
<dbReference type="Pfam" id="PF00096">
    <property type="entry name" value="zf-C2H2"/>
    <property type="match status" value="4"/>
</dbReference>
<dbReference type="FunFam" id="3.30.160.60:FF:000710">
    <property type="entry name" value="Zinc finger protein 768"/>
    <property type="match status" value="1"/>
</dbReference>
<proteinExistence type="inferred from homology"/>
<dbReference type="GO" id="GO:0008270">
    <property type="term" value="F:zinc ion binding"/>
    <property type="evidence" value="ECO:0007669"/>
    <property type="project" value="UniProtKB-KW"/>
</dbReference>
<evidence type="ECO:0000256" key="4">
    <source>
        <dbReference type="ARBA" id="ARBA00022723"/>
    </source>
</evidence>
<feature type="domain" description="C2H2-type" evidence="13">
    <location>
        <begin position="145"/>
        <end position="172"/>
    </location>
</feature>
<dbReference type="InterPro" id="IPR036236">
    <property type="entry name" value="Znf_C2H2_sf"/>
</dbReference>
<organism evidence="14 15">
    <name type="scientific">Megaselia scalaris</name>
    <name type="common">Humpbacked fly</name>
    <name type="synonym">Phora scalaris</name>
    <dbReference type="NCBI Taxonomy" id="36166"/>
    <lineage>
        <taxon>Eukaryota</taxon>
        <taxon>Metazoa</taxon>
        <taxon>Ecdysozoa</taxon>
        <taxon>Arthropoda</taxon>
        <taxon>Hexapoda</taxon>
        <taxon>Insecta</taxon>
        <taxon>Pterygota</taxon>
        <taxon>Neoptera</taxon>
        <taxon>Endopterygota</taxon>
        <taxon>Diptera</taxon>
        <taxon>Brachycera</taxon>
        <taxon>Muscomorpha</taxon>
        <taxon>Platypezoidea</taxon>
        <taxon>Phoridae</taxon>
        <taxon>Megaseliini</taxon>
        <taxon>Megaselia</taxon>
    </lineage>
</organism>
<evidence type="ECO:0000256" key="2">
    <source>
        <dbReference type="ARBA" id="ARBA00004123"/>
    </source>
</evidence>
<evidence type="ECO:0000256" key="11">
    <source>
        <dbReference type="ARBA" id="ARBA00023242"/>
    </source>
</evidence>
<dbReference type="PROSITE" id="PS50157">
    <property type="entry name" value="ZINC_FINGER_C2H2_2"/>
    <property type="match status" value="4"/>
</dbReference>
<evidence type="ECO:0000256" key="10">
    <source>
        <dbReference type="ARBA" id="ARBA00023163"/>
    </source>
</evidence>
<dbReference type="InterPro" id="IPR013087">
    <property type="entry name" value="Znf_C2H2_type"/>
</dbReference>
<evidence type="ECO:0000256" key="7">
    <source>
        <dbReference type="ARBA" id="ARBA00022833"/>
    </source>
</evidence>
<dbReference type="GO" id="GO:0000978">
    <property type="term" value="F:RNA polymerase II cis-regulatory region sequence-specific DNA binding"/>
    <property type="evidence" value="ECO:0007669"/>
    <property type="project" value="TreeGrafter"/>
</dbReference>
<dbReference type="GO" id="GO:0000981">
    <property type="term" value="F:DNA-binding transcription factor activity, RNA polymerase II-specific"/>
    <property type="evidence" value="ECO:0007669"/>
    <property type="project" value="TreeGrafter"/>
</dbReference>
<evidence type="ECO:0000313" key="15">
    <source>
        <dbReference type="Proteomes" id="UP000015102"/>
    </source>
</evidence>
<keyword evidence="6 12" id="KW-0863">Zinc-finger</keyword>
<feature type="domain" description="C2H2-type" evidence="13">
    <location>
        <begin position="173"/>
        <end position="200"/>
    </location>
</feature>
<dbReference type="SUPFAM" id="SSF57667">
    <property type="entry name" value="beta-beta-alpha zinc fingers"/>
    <property type="match status" value="3"/>
</dbReference>
<keyword evidence="7" id="KW-0862">Zinc</keyword>
<dbReference type="PANTHER" id="PTHR23226:SF416">
    <property type="entry name" value="FI01424P"/>
    <property type="match status" value="1"/>
</dbReference>
<sequence length="257" mass="29125">MGLDKFTIHLFSHCDVENGSQIQAPLPPAVVPPILESGNDTFGAVHSPNQETAIAETGDRASARFQCKLCSKSFNIRGSLKVHMKVVHSVEMAVADKVNNVGGESNKCPSDDPIKMWECDICHKMFTTKYFLKKHKRLHTGETPYNCEQCGKTFTFQQSYHKHLLYHSDDKPYICQNCGRAFKELSTLHNHERIHSGEKPFECETCGERCAVRCPTFLQNVIDQKLHLTSDSPTNFRKIGTHFIKICGNSICFERFE</sequence>
<keyword evidence="11" id="KW-0539">Nucleus</keyword>
<protein>
    <recommendedName>
        <fullName evidence="13">C2H2-type domain-containing protein</fullName>
    </recommendedName>
</protein>
<dbReference type="GO" id="GO:0005634">
    <property type="term" value="C:nucleus"/>
    <property type="evidence" value="ECO:0007669"/>
    <property type="project" value="UniProtKB-SubCell"/>
</dbReference>
<comment type="function">
    <text evidence="1">May be involved in transcriptional regulation.</text>
</comment>
<dbReference type="STRING" id="36166.T1H3X6"/>
<keyword evidence="5" id="KW-0677">Repeat</keyword>
<reference evidence="14" key="2">
    <citation type="submission" date="2015-06" db="UniProtKB">
        <authorList>
            <consortium name="EnsemblMetazoa"/>
        </authorList>
    </citation>
    <scope>IDENTIFICATION</scope>
</reference>
<evidence type="ECO:0000313" key="14">
    <source>
        <dbReference type="EnsemblMetazoa" id="MESCA010973-PA"/>
    </source>
</evidence>
<comment type="subcellular location">
    <subcellularLocation>
        <location evidence="2">Nucleus</location>
    </subcellularLocation>
</comment>
<evidence type="ECO:0000256" key="12">
    <source>
        <dbReference type="PROSITE-ProRule" id="PRU00042"/>
    </source>
</evidence>
<comment type="similarity">
    <text evidence="3">Belongs to the krueppel C2H2-type zinc-finger protein family.</text>
</comment>
<dbReference type="AlphaFoldDB" id="T1H3X6"/>
<dbReference type="PROSITE" id="PS00028">
    <property type="entry name" value="ZINC_FINGER_C2H2_1"/>
    <property type="match status" value="4"/>
</dbReference>
<evidence type="ECO:0000256" key="3">
    <source>
        <dbReference type="ARBA" id="ARBA00006991"/>
    </source>
</evidence>
<dbReference type="EMBL" id="CAQQ02374304">
    <property type="status" value="NOT_ANNOTATED_CDS"/>
    <property type="molecule type" value="Genomic_DNA"/>
</dbReference>
<evidence type="ECO:0000256" key="1">
    <source>
        <dbReference type="ARBA" id="ARBA00003767"/>
    </source>
</evidence>
<keyword evidence="15" id="KW-1185">Reference proteome</keyword>
<evidence type="ECO:0000259" key="13">
    <source>
        <dbReference type="PROSITE" id="PS50157"/>
    </source>
</evidence>
<keyword evidence="4" id="KW-0479">Metal-binding</keyword>
<evidence type="ECO:0000256" key="5">
    <source>
        <dbReference type="ARBA" id="ARBA00022737"/>
    </source>
</evidence>
<feature type="domain" description="C2H2-type" evidence="13">
    <location>
        <begin position="117"/>
        <end position="144"/>
    </location>
</feature>
<dbReference type="Gene3D" id="3.30.160.60">
    <property type="entry name" value="Classic Zinc Finger"/>
    <property type="match status" value="4"/>
</dbReference>
<dbReference type="FunFam" id="3.30.160.60:FF:001134">
    <property type="entry name" value="Zinc finger protein 70"/>
    <property type="match status" value="1"/>
</dbReference>
<evidence type="ECO:0000256" key="8">
    <source>
        <dbReference type="ARBA" id="ARBA00023015"/>
    </source>
</evidence>
<keyword evidence="10" id="KW-0804">Transcription</keyword>
<accession>T1H3X6</accession>
<dbReference type="HOGENOM" id="CLU_1082935_0_0_1"/>
<reference evidence="15" key="1">
    <citation type="submission" date="2013-02" db="EMBL/GenBank/DDBJ databases">
        <authorList>
            <person name="Hughes D."/>
        </authorList>
    </citation>
    <scope>NUCLEOTIDE SEQUENCE</scope>
    <source>
        <strain>Durham</strain>
        <strain evidence="15">NC isolate 2 -- Noor lab</strain>
    </source>
</reference>
<name>T1H3X6_MEGSC</name>
<evidence type="ECO:0000256" key="9">
    <source>
        <dbReference type="ARBA" id="ARBA00023125"/>
    </source>
</evidence>
<dbReference type="EnsemblMetazoa" id="MESCA010973-RA">
    <property type="protein sequence ID" value="MESCA010973-PA"/>
    <property type="gene ID" value="MESCA010973"/>
</dbReference>
<keyword evidence="9" id="KW-0238">DNA-binding</keyword>
<evidence type="ECO:0000256" key="6">
    <source>
        <dbReference type="ARBA" id="ARBA00022771"/>
    </source>
</evidence>
<dbReference type="OMA" id="HSVEMAV"/>
<dbReference type="SMART" id="SM00355">
    <property type="entry name" value="ZnF_C2H2"/>
    <property type="match status" value="4"/>
</dbReference>
<feature type="domain" description="C2H2-type" evidence="13">
    <location>
        <begin position="65"/>
        <end position="93"/>
    </location>
</feature>
<dbReference type="Proteomes" id="UP000015102">
    <property type="component" value="Unassembled WGS sequence"/>
</dbReference>
<keyword evidence="8" id="KW-0805">Transcription regulation</keyword>